<comment type="similarity">
    <text evidence="2 6">Belongs to the ABC-3 integral membrane protein family.</text>
</comment>
<feature type="transmembrane region" description="Helical" evidence="7">
    <location>
        <begin position="214"/>
        <end position="239"/>
    </location>
</feature>
<evidence type="ECO:0000256" key="3">
    <source>
        <dbReference type="ARBA" id="ARBA00022692"/>
    </source>
</evidence>
<keyword evidence="6" id="KW-0813">Transport</keyword>
<proteinExistence type="inferred from homology"/>
<feature type="transmembrane region" description="Helical" evidence="7">
    <location>
        <begin position="12"/>
        <end position="32"/>
    </location>
</feature>
<evidence type="ECO:0000256" key="7">
    <source>
        <dbReference type="SAM" id="Phobius"/>
    </source>
</evidence>
<dbReference type="SUPFAM" id="SSF81345">
    <property type="entry name" value="ABC transporter involved in vitamin B12 uptake, BtuC"/>
    <property type="match status" value="1"/>
</dbReference>
<dbReference type="GO" id="GO:0010043">
    <property type="term" value="P:response to zinc ion"/>
    <property type="evidence" value="ECO:0007669"/>
    <property type="project" value="TreeGrafter"/>
</dbReference>
<dbReference type="Gene3D" id="1.10.3470.10">
    <property type="entry name" value="ABC transporter involved in vitamin B12 uptake, BtuC"/>
    <property type="match status" value="1"/>
</dbReference>
<protein>
    <submittedName>
        <fullName evidence="8">Zinc ABC transporter, integral membrane protein</fullName>
    </submittedName>
</protein>
<feature type="transmembrane region" description="Helical" evidence="7">
    <location>
        <begin position="188"/>
        <end position="207"/>
    </location>
</feature>
<evidence type="ECO:0000256" key="6">
    <source>
        <dbReference type="RuleBase" id="RU003943"/>
    </source>
</evidence>
<dbReference type="GO" id="GO:0055085">
    <property type="term" value="P:transmembrane transport"/>
    <property type="evidence" value="ECO:0007669"/>
    <property type="project" value="InterPro"/>
</dbReference>
<dbReference type="GO" id="GO:0043190">
    <property type="term" value="C:ATP-binding cassette (ABC) transporter complex"/>
    <property type="evidence" value="ECO:0007669"/>
    <property type="project" value="InterPro"/>
</dbReference>
<dbReference type="InterPro" id="IPR037294">
    <property type="entry name" value="ABC_BtuC-like"/>
</dbReference>
<name>A0AAE7E499_9BACT</name>
<dbReference type="PANTHER" id="PTHR30477:SF0">
    <property type="entry name" value="METAL TRANSPORT SYSTEM MEMBRANE PROTEIN TM_0125-RELATED"/>
    <property type="match status" value="1"/>
</dbReference>
<dbReference type="KEGG" id="avp:AVENP_1233"/>
<evidence type="ECO:0000256" key="4">
    <source>
        <dbReference type="ARBA" id="ARBA00022989"/>
    </source>
</evidence>
<evidence type="ECO:0000313" key="8">
    <source>
        <dbReference type="EMBL" id="QKF66787.1"/>
    </source>
</evidence>
<dbReference type="Pfam" id="PF00950">
    <property type="entry name" value="ABC-3"/>
    <property type="match status" value="1"/>
</dbReference>
<keyword evidence="3 6" id="KW-0812">Transmembrane</keyword>
<evidence type="ECO:0000256" key="2">
    <source>
        <dbReference type="ARBA" id="ARBA00008034"/>
    </source>
</evidence>
<feature type="transmembrane region" description="Helical" evidence="7">
    <location>
        <begin position="245"/>
        <end position="263"/>
    </location>
</feature>
<dbReference type="PANTHER" id="PTHR30477">
    <property type="entry name" value="ABC-TRANSPORTER METAL-BINDING PROTEIN"/>
    <property type="match status" value="1"/>
</dbReference>
<feature type="transmembrane region" description="Helical" evidence="7">
    <location>
        <begin position="131"/>
        <end position="149"/>
    </location>
</feature>
<dbReference type="RefSeq" id="WP_128358696.1">
    <property type="nucleotide sequence ID" value="NZ_CP053840.1"/>
</dbReference>
<feature type="transmembrane region" description="Helical" evidence="7">
    <location>
        <begin position="89"/>
        <end position="111"/>
    </location>
</feature>
<keyword evidence="5 7" id="KW-0472">Membrane</keyword>
<dbReference type="EMBL" id="CP053840">
    <property type="protein sequence ID" value="QKF66787.1"/>
    <property type="molecule type" value="Genomic_DNA"/>
</dbReference>
<organism evidence="8 9">
    <name type="scientific">Arcobacter venerupis</name>
    <dbReference type="NCBI Taxonomy" id="1054033"/>
    <lineage>
        <taxon>Bacteria</taxon>
        <taxon>Pseudomonadati</taxon>
        <taxon>Campylobacterota</taxon>
        <taxon>Epsilonproteobacteria</taxon>
        <taxon>Campylobacterales</taxon>
        <taxon>Arcobacteraceae</taxon>
        <taxon>Arcobacter</taxon>
    </lineage>
</organism>
<feature type="transmembrane region" description="Helical" evidence="7">
    <location>
        <begin position="44"/>
        <end position="77"/>
    </location>
</feature>
<reference evidence="8 9" key="1">
    <citation type="submission" date="2020-05" db="EMBL/GenBank/DDBJ databases">
        <title>Complete genome sequencing of Campylobacter and Arcobacter type strains.</title>
        <authorList>
            <person name="Miller W.G."/>
            <person name="Yee E."/>
        </authorList>
    </citation>
    <scope>NUCLEOTIDE SEQUENCE [LARGE SCALE GENOMIC DNA]</scope>
    <source>
        <strain evidence="8 9">LMG 26156</strain>
    </source>
</reference>
<evidence type="ECO:0000313" key="9">
    <source>
        <dbReference type="Proteomes" id="UP000503482"/>
    </source>
</evidence>
<gene>
    <name evidence="8" type="primary">znuB</name>
    <name evidence="8" type="ORF">AVENP_1233</name>
</gene>
<keyword evidence="9" id="KW-1185">Reference proteome</keyword>
<dbReference type="Proteomes" id="UP000503482">
    <property type="component" value="Chromosome"/>
</dbReference>
<comment type="subcellular location">
    <subcellularLocation>
        <location evidence="6">Cell membrane</location>
        <topology evidence="6">Multi-pass membrane protein</topology>
    </subcellularLocation>
    <subcellularLocation>
        <location evidence="1">Membrane</location>
        <topology evidence="1">Multi-pass membrane protein</topology>
    </subcellularLocation>
</comment>
<keyword evidence="4 7" id="KW-1133">Transmembrane helix</keyword>
<sequence length="270" mass="29549">MEIFEYSFMIRAFIAGIFIAILAPTLGTFVVVRRYSMLSDSLAHISLLGVALGFLFSISTTFSAIIVALFASLIIEYLRKNHNIYSDSILSIFLSGSLALAIIIVSLSHSFNVALFDYLFGSIVAVSQEDIYTILIFGSATALFIANYYQKLLFVAFDEEVAKASGINVAFLNYMLVSLVAITVGLSIKIIGVLLIGALMIMPVISAMQFEKSFFITCFLAVFFAVLAVIIGLFASFYISLPSGATIVVVSLIFFILSITLKINRKNLIH</sequence>
<dbReference type="InterPro" id="IPR001626">
    <property type="entry name" value="ABC_TroCD"/>
</dbReference>
<dbReference type="AlphaFoldDB" id="A0AAE7E499"/>
<accession>A0AAE7E499</accession>
<evidence type="ECO:0000256" key="1">
    <source>
        <dbReference type="ARBA" id="ARBA00004141"/>
    </source>
</evidence>
<evidence type="ECO:0000256" key="5">
    <source>
        <dbReference type="ARBA" id="ARBA00023136"/>
    </source>
</evidence>